<feature type="domain" description="ABC transmembrane type-1" evidence="8">
    <location>
        <begin position="100"/>
        <end position="316"/>
    </location>
</feature>
<keyword evidence="4 7" id="KW-0812">Transmembrane</keyword>
<dbReference type="AlphaFoldDB" id="A0A543DNJ5"/>
<reference evidence="9 10" key="1">
    <citation type="submission" date="2019-06" db="EMBL/GenBank/DDBJ databases">
        <title>Sequencing the genomes of 1000 actinobacteria strains.</title>
        <authorList>
            <person name="Klenk H.-P."/>
        </authorList>
    </citation>
    <scope>NUCLEOTIDE SEQUENCE [LARGE SCALE GENOMIC DNA]</scope>
    <source>
        <strain evidence="9 10">DSM 45301</strain>
    </source>
</reference>
<dbReference type="GO" id="GO:0055085">
    <property type="term" value="P:transmembrane transport"/>
    <property type="evidence" value="ECO:0007669"/>
    <property type="project" value="InterPro"/>
</dbReference>
<feature type="transmembrane region" description="Helical" evidence="7">
    <location>
        <begin position="193"/>
        <end position="212"/>
    </location>
</feature>
<keyword evidence="3" id="KW-1003">Cell membrane</keyword>
<dbReference type="Pfam" id="PF19300">
    <property type="entry name" value="BPD_transp_1_N"/>
    <property type="match status" value="1"/>
</dbReference>
<feature type="transmembrane region" description="Helical" evidence="7">
    <location>
        <begin position="293"/>
        <end position="318"/>
    </location>
</feature>
<protein>
    <submittedName>
        <fullName evidence="9">Peptide/nickel transport system permease protein</fullName>
    </submittedName>
</protein>
<dbReference type="Pfam" id="PF00528">
    <property type="entry name" value="BPD_transp_1"/>
    <property type="match status" value="1"/>
</dbReference>
<dbReference type="PANTHER" id="PTHR30465">
    <property type="entry name" value="INNER MEMBRANE ABC TRANSPORTER"/>
    <property type="match status" value="1"/>
</dbReference>
<dbReference type="Proteomes" id="UP000315677">
    <property type="component" value="Unassembled WGS sequence"/>
</dbReference>
<sequence length="328" mass="36034">MGRYVLRRLLYLVPTIVLISVVSFLIIQLPPGSYLDTVIAEMAAEGQVDETRIAVLEERYGLDEPLHVQYFTWVGGMLQGDFGESFLWNRPVSELIGSRLLLSVAISLCALMVTWLLAFPIGIYSAVRRYSFGDYAFTMVGFVGLAVPEFLLGLGLAYIAFTYFGQEVGGLFSPEFQDSAWNLGKVLDLLGNVWMPIVVVGAAGTAALIRTLRATLLDELAKPYVDTARAKGLTERRLLLKYPVRMALGPFLSTVGWVLPALVSGEVVVSIVFNLPTTGPLLLQALKAQDMYLAGSFIMILSLLTVLGTLVSDLLLAWSDPRIRYGNR</sequence>
<evidence type="ECO:0000256" key="1">
    <source>
        <dbReference type="ARBA" id="ARBA00004651"/>
    </source>
</evidence>
<evidence type="ECO:0000256" key="3">
    <source>
        <dbReference type="ARBA" id="ARBA00022475"/>
    </source>
</evidence>
<dbReference type="Gene3D" id="1.10.3720.10">
    <property type="entry name" value="MetI-like"/>
    <property type="match status" value="1"/>
</dbReference>
<dbReference type="RefSeq" id="WP_142054611.1">
    <property type="nucleotide sequence ID" value="NZ_VFPA01000002.1"/>
</dbReference>
<evidence type="ECO:0000256" key="5">
    <source>
        <dbReference type="ARBA" id="ARBA00022989"/>
    </source>
</evidence>
<dbReference type="InterPro" id="IPR035906">
    <property type="entry name" value="MetI-like_sf"/>
</dbReference>
<dbReference type="SUPFAM" id="SSF161098">
    <property type="entry name" value="MetI-like"/>
    <property type="match status" value="1"/>
</dbReference>
<keyword evidence="6 7" id="KW-0472">Membrane</keyword>
<evidence type="ECO:0000256" key="2">
    <source>
        <dbReference type="ARBA" id="ARBA00022448"/>
    </source>
</evidence>
<dbReference type="InterPro" id="IPR000515">
    <property type="entry name" value="MetI-like"/>
</dbReference>
<comment type="subcellular location">
    <subcellularLocation>
        <location evidence="1 7">Cell membrane</location>
        <topology evidence="1 7">Multi-pass membrane protein</topology>
    </subcellularLocation>
</comment>
<dbReference type="GO" id="GO:0005886">
    <property type="term" value="C:plasma membrane"/>
    <property type="evidence" value="ECO:0007669"/>
    <property type="project" value="UniProtKB-SubCell"/>
</dbReference>
<dbReference type="OrthoDB" id="9778910at2"/>
<name>A0A543DNJ5_9PSEU</name>
<proteinExistence type="inferred from homology"/>
<dbReference type="PROSITE" id="PS50928">
    <property type="entry name" value="ABC_TM1"/>
    <property type="match status" value="1"/>
</dbReference>
<gene>
    <name evidence="9" type="ORF">FB558_3422</name>
</gene>
<keyword evidence="10" id="KW-1185">Reference proteome</keyword>
<dbReference type="CDD" id="cd06261">
    <property type="entry name" value="TM_PBP2"/>
    <property type="match status" value="1"/>
</dbReference>
<comment type="caution">
    <text evidence="9">The sequence shown here is derived from an EMBL/GenBank/DDBJ whole genome shotgun (WGS) entry which is preliminary data.</text>
</comment>
<dbReference type="PANTHER" id="PTHR30465:SF43">
    <property type="entry name" value="OLIGOPEPTIDE ABC TRANSPORTER, PERMEASE PROTEIN"/>
    <property type="match status" value="1"/>
</dbReference>
<feature type="transmembrane region" description="Helical" evidence="7">
    <location>
        <begin position="135"/>
        <end position="161"/>
    </location>
</feature>
<feature type="transmembrane region" description="Helical" evidence="7">
    <location>
        <begin position="9"/>
        <end position="27"/>
    </location>
</feature>
<evidence type="ECO:0000313" key="9">
    <source>
        <dbReference type="EMBL" id="TQM10899.1"/>
    </source>
</evidence>
<evidence type="ECO:0000259" key="8">
    <source>
        <dbReference type="PROSITE" id="PS50928"/>
    </source>
</evidence>
<comment type="similarity">
    <text evidence="7">Belongs to the binding-protein-dependent transport system permease family.</text>
</comment>
<feature type="transmembrane region" description="Helical" evidence="7">
    <location>
        <begin position="100"/>
        <end position="123"/>
    </location>
</feature>
<accession>A0A543DNJ5</accession>
<evidence type="ECO:0000313" key="10">
    <source>
        <dbReference type="Proteomes" id="UP000315677"/>
    </source>
</evidence>
<evidence type="ECO:0000256" key="7">
    <source>
        <dbReference type="RuleBase" id="RU363032"/>
    </source>
</evidence>
<evidence type="ECO:0000256" key="4">
    <source>
        <dbReference type="ARBA" id="ARBA00022692"/>
    </source>
</evidence>
<keyword evidence="2 7" id="KW-0813">Transport</keyword>
<dbReference type="InterPro" id="IPR045621">
    <property type="entry name" value="BPD_transp_1_N"/>
</dbReference>
<keyword evidence="5 7" id="KW-1133">Transmembrane helix</keyword>
<organism evidence="9 10">
    <name type="scientific">Pseudonocardia kunmingensis</name>
    <dbReference type="NCBI Taxonomy" id="630975"/>
    <lineage>
        <taxon>Bacteria</taxon>
        <taxon>Bacillati</taxon>
        <taxon>Actinomycetota</taxon>
        <taxon>Actinomycetes</taxon>
        <taxon>Pseudonocardiales</taxon>
        <taxon>Pseudonocardiaceae</taxon>
        <taxon>Pseudonocardia</taxon>
    </lineage>
</organism>
<dbReference type="EMBL" id="VFPA01000002">
    <property type="protein sequence ID" value="TQM10899.1"/>
    <property type="molecule type" value="Genomic_DNA"/>
</dbReference>
<evidence type="ECO:0000256" key="6">
    <source>
        <dbReference type="ARBA" id="ARBA00023136"/>
    </source>
</evidence>
<feature type="transmembrane region" description="Helical" evidence="7">
    <location>
        <begin position="246"/>
        <end position="273"/>
    </location>
</feature>